<evidence type="ECO:0000256" key="1">
    <source>
        <dbReference type="SAM" id="MobiDB-lite"/>
    </source>
</evidence>
<gene>
    <name evidence="2" type="ORF">CONLIGDRAFT_717718</name>
</gene>
<reference evidence="2 3" key="1">
    <citation type="submission" date="2016-10" db="EMBL/GenBank/DDBJ databases">
        <title>Draft genome sequence of Coniochaeta ligniaria NRRL30616, a lignocellulolytic fungus for bioabatement of inhibitors in plant biomass hydrolysates.</title>
        <authorList>
            <consortium name="DOE Joint Genome Institute"/>
            <person name="Jimenez D.J."/>
            <person name="Hector R.E."/>
            <person name="Riley R."/>
            <person name="Sun H."/>
            <person name="Grigoriev I.V."/>
            <person name="Van Elsas J.D."/>
            <person name="Nichols N.N."/>
        </authorList>
    </citation>
    <scope>NUCLEOTIDE SEQUENCE [LARGE SCALE GENOMIC DNA]</scope>
    <source>
        <strain evidence="2 3">NRRL 30616</strain>
    </source>
</reference>
<dbReference type="Proteomes" id="UP000182658">
    <property type="component" value="Unassembled WGS sequence"/>
</dbReference>
<dbReference type="EMBL" id="KV875101">
    <property type="protein sequence ID" value="OIW26088.1"/>
    <property type="molecule type" value="Genomic_DNA"/>
</dbReference>
<accession>A0A1J7J8G9</accession>
<proteinExistence type="predicted"/>
<organism evidence="2 3">
    <name type="scientific">Coniochaeta ligniaria NRRL 30616</name>
    <dbReference type="NCBI Taxonomy" id="1408157"/>
    <lineage>
        <taxon>Eukaryota</taxon>
        <taxon>Fungi</taxon>
        <taxon>Dikarya</taxon>
        <taxon>Ascomycota</taxon>
        <taxon>Pezizomycotina</taxon>
        <taxon>Sordariomycetes</taxon>
        <taxon>Sordariomycetidae</taxon>
        <taxon>Coniochaetales</taxon>
        <taxon>Coniochaetaceae</taxon>
        <taxon>Coniochaeta</taxon>
    </lineage>
</organism>
<keyword evidence="3" id="KW-1185">Reference proteome</keyword>
<feature type="region of interest" description="Disordered" evidence="1">
    <location>
        <begin position="183"/>
        <end position="208"/>
    </location>
</feature>
<name>A0A1J7J8G9_9PEZI</name>
<evidence type="ECO:0000313" key="3">
    <source>
        <dbReference type="Proteomes" id="UP000182658"/>
    </source>
</evidence>
<protein>
    <submittedName>
        <fullName evidence="2">Uncharacterized protein</fullName>
    </submittedName>
</protein>
<sequence>MDLNQSDVFSPPMGGIPPVFRFSVNTNRHNGGIGPKKTSRKGSSLFQVPVQPRTLSRHIQHLIDIHHQRQLLRHIAIQQPYPTAFHQVDYQDSSIGERLPVLRQPRLEHQHQLLNIILQHPYIDKPPFFLGHPYPSLFRLASRQQTYQGFKSTLASEGSLPAMQPASEAGVAHNFALDHPPRPQSHHIFTGGRGGPPPSYAPFRASPPNSVKALEGSNDLLEMVINIISIITGILSTFLRHPYDILPWRFSPSHSTFTYLPGSGGLTNDPWPRLQSAASEPSTQGAITRVHTGVRLPPPGRLDPGWSRRFSTRPASGPIQPTCHGVADDDDDIYTAFLADHP</sequence>
<dbReference type="InParanoid" id="A0A1J7J8G9"/>
<dbReference type="AlphaFoldDB" id="A0A1J7J8G9"/>
<evidence type="ECO:0000313" key="2">
    <source>
        <dbReference type="EMBL" id="OIW26088.1"/>
    </source>
</evidence>